<accession>A0ABT3G1E1</accession>
<protein>
    <recommendedName>
        <fullName evidence="4">PEP-CTERM sorting domain-containing protein</fullName>
    </recommendedName>
</protein>
<feature type="chain" id="PRO_5045170735" description="PEP-CTERM sorting domain-containing protein" evidence="1">
    <location>
        <begin position="22"/>
        <end position="229"/>
    </location>
</feature>
<evidence type="ECO:0000313" key="2">
    <source>
        <dbReference type="EMBL" id="MCW1913055.1"/>
    </source>
</evidence>
<proteinExistence type="predicted"/>
<evidence type="ECO:0008006" key="4">
    <source>
        <dbReference type="Google" id="ProtNLM"/>
    </source>
</evidence>
<sequence>MQLLLPALAVLGSFLTSPVHAAVLAGWNFETNTPAGVAGSAGPIVGAEIGSGSLSGFHASGASVWETQVGNGSFNALGADMWTAGDYYQFSTSSVGYKDITVSFDQIGTGRSPRDWRFSVSLNGAEFFNFGSPYSIQQHAPGNLWNPTTPRSSGISFDLSAIGALDNATTIYFRLTQVGTASVTTGMEVDASGFDRIDNVIISGIAVPESSAALLGALGAAGLFRRRRA</sequence>
<feature type="signal peptide" evidence="1">
    <location>
        <begin position="1"/>
        <end position="21"/>
    </location>
</feature>
<evidence type="ECO:0000313" key="3">
    <source>
        <dbReference type="Proteomes" id="UP001165653"/>
    </source>
</evidence>
<evidence type="ECO:0000256" key="1">
    <source>
        <dbReference type="SAM" id="SignalP"/>
    </source>
</evidence>
<comment type="caution">
    <text evidence="2">The sequence shown here is derived from an EMBL/GenBank/DDBJ whole genome shotgun (WGS) entry which is preliminary data.</text>
</comment>
<keyword evidence="1" id="KW-0732">Signal</keyword>
<reference evidence="2" key="1">
    <citation type="submission" date="2022-10" db="EMBL/GenBank/DDBJ databases">
        <title>Luteolibacter sp. GHJ8, whole genome shotgun sequencing project.</title>
        <authorList>
            <person name="Zhao G."/>
            <person name="Shen L."/>
        </authorList>
    </citation>
    <scope>NUCLEOTIDE SEQUENCE</scope>
    <source>
        <strain evidence="2">GHJ8</strain>
    </source>
</reference>
<organism evidence="2 3">
    <name type="scientific">Luteolibacter rhizosphaerae</name>
    <dbReference type="NCBI Taxonomy" id="2989719"/>
    <lineage>
        <taxon>Bacteria</taxon>
        <taxon>Pseudomonadati</taxon>
        <taxon>Verrucomicrobiota</taxon>
        <taxon>Verrucomicrobiia</taxon>
        <taxon>Verrucomicrobiales</taxon>
        <taxon>Verrucomicrobiaceae</taxon>
        <taxon>Luteolibacter</taxon>
    </lineage>
</organism>
<name>A0ABT3G1E1_9BACT</name>
<dbReference type="Proteomes" id="UP001165653">
    <property type="component" value="Unassembled WGS sequence"/>
</dbReference>
<dbReference type="EMBL" id="JAPDDR010000002">
    <property type="protein sequence ID" value="MCW1913055.1"/>
    <property type="molecule type" value="Genomic_DNA"/>
</dbReference>
<keyword evidence="3" id="KW-1185">Reference proteome</keyword>
<gene>
    <name evidence="2" type="ORF">OJ996_05700</name>
</gene>
<dbReference type="RefSeq" id="WP_264512104.1">
    <property type="nucleotide sequence ID" value="NZ_JAPDDR010000002.1"/>
</dbReference>